<evidence type="ECO:0000313" key="4">
    <source>
        <dbReference type="Proteomes" id="UP001519311"/>
    </source>
</evidence>
<name>A0ABS4VCG9_9ACTN</name>
<evidence type="ECO:0000256" key="1">
    <source>
        <dbReference type="RuleBase" id="RU000411"/>
    </source>
</evidence>
<dbReference type="Proteomes" id="UP001519311">
    <property type="component" value="Unassembled WGS sequence"/>
</dbReference>
<dbReference type="InterPro" id="IPR042178">
    <property type="entry name" value="Serpin_sf_1"/>
</dbReference>
<sequence>MVRDTGPATRDAAVRRLGEQWIRELASPGGESFVCSPAGLWLALAAVAAGARGETAGELRALLGVADREAAAVVTGAARDWGRTGALHVATRVWARVPVLPAYEQSLPDIAFGPVDADGIDAWVCERTGGLIERLPLDLDGDVALALVNALALKALWETRFDADRTHEVPFTDAAGTTRPVATMHAPVPVRDAWTAAGADVVELRCRTEADGSAPARIRLVLGEPGAGPAQVLPAAWAPSAERTPTAADRVTVGVPRFTLRTKVHVTGHLPALGVRLATRAAGADFSGLSPLPLYISDVVQETVLKIAEEGVEAAAVTVVAMRARAAPRPRVVRHIAFDRPFGVVVLDGASDVPLFAGWQADTPAYEG</sequence>
<dbReference type="InterPro" id="IPR000215">
    <property type="entry name" value="Serpin_fam"/>
</dbReference>
<comment type="similarity">
    <text evidence="1">Belongs to the serpin family.</text>
</comment>
<dbReference type="PANTHER" id="PTHR11461:SF211">
    <property type="entry name" value="GH10112P-RELATED"/>
    <property type="match status" value="1"/>
</dbReference>
<protein>
    <submittedName>
        <fullName evidence="3">Serpin B</fullName>
    </submittedName>
</protein>
<dbReference type="Pfam" id="PF00079">
    <property type="entry name" value="Serpin"/>
    <property type="match status" value="1"/>
</dbReference>
<comment type="caution">
    <text evidence="3">The sequence shown here is derived from an EMBL/GenBank/DDBJ whole genome shotgun (WGS) entry which is preliminary data.</text>
</comment>
<dbReference type="PANTHER" id="PTHR11461">
    <property type="entry name" value="SERINE PROTEASE INHIBITOR, SERPIN"/>
    <property type="match status" value="1"/>
</dbReference>
<feature type="domain" description="Serpin" evidence="2">
    <location>
        <begin position="23"/>
        <end position="363"/>
    </location>
</feature>
<dbReference type="RefSeq" id="WP_124282518.1">
    <property type="nucleotide sequence ID" value="NZ_BMWJ01000003.1"/>
</dbReference>
<accession>A0ABS4VCG9</accession>
<keyword evidence="4" id="KW-1185">Reference proteome</keyword>
<organism evidence="3 4">
    <name type="scientific">Streptomyces clavifer</name>
    <dbReference type="NCBI Taxonomy" id="68188"/>
    <lineage>
        <taxon>Bacteria</taxon>
        <taxon>Bacillati</taxon>
        <taxon>Actinomycetota</taxon>
        <taxon>Actinomycetes</taxon>
        <taxon>Kitasatosporales</taxon>
        <taxon>Streptomycetaceae</taxon>
        <taxon>Streptomyces</taxon>
    </lineage>
</organism>
<dbReference type="SMART" id="SM00093">
    <property type="entry name" value="SERPIN"/>
    <property type="match status" value="1"/>
</dbReference>
<evidence type="ECO:0000259" key="2">
    <source>
        <dbReference type="SMART" id="SM00093"/>
    </source>
</evidence>
<dbReference type="EMBL" id="JAGINS010000001">
    <property type="protein sequence ID" value="MBP2361612.1"/>
    <property type="molecule type" value="Genomic_DNA"/>
</dbReference>
<dbReference type="InterPro" id="IPR042185">
    <property type="entry name" value="Serpin_sf_2"/>
</dbReference>
<evidence type="ECO:0000313" key="3">
    <source>
        <dbReference type="EMBL" id="MBP2361612.1"/>
    </source>
</evidence>
<gene>
    <name evidence="3" type="ORF">JOF59_004012</name>
</gene>
<dbReference type="SUPFAM" id="SSF56574">
    <property type="entry name" value="Serpins"/>
    <property type="match status" value="1"/>
</dbReference>
<proteinExistence type="inferred from homology"/>
<dbReference type="Gene3D" id="3.30.497.10">
    <property type="entry name" value="Antithrombin, subunit I, domain 2"/>
    <property type="match status" value="1"/>
</dbReference>
<dbReference type="Gene3D" id="2.30.39.10">
    <property type="entry name" value="Alpha-1-antitrypsin, domain 1"/>
    <property type="match status" value="1"/>
</dbReference>
<dbReference type="InterPro" id="IPR023796">
    <property type="entry name" value="Serpin_dom"/>
</dbReference>
<dbReference type="InterPro" id="IPR036186">
    <property type="entry name" value="Serpin_sf"/>
</dbReference>
<reference evidence="3 4" key="1">
    <citation type="submission" date="2021-03" db="EMBL/GenBank/DDBJ databases">
        <title>Sequencing the genomes of 1000 actinobacteria strains.</title>
        <authorList>
            <person name="Klenk H.-P."/>
        </authorList>
    </citation>
    <scope>NUCLEOTIDE SEQUENCE [LARGE SCALE GENOMIC DNA]</scope>
    <source>
        <strain evidence="3 4">DSM 40843</strain>
    </source>
</reference>